<dbReference type="EMBL" id="ML179103">
    <property type="protein sequence ID" value="THV00460.1"/>
    <property type="molecule type" value="Genomic_DNA"/>
</dbReference>
<protein>
    <submittedName>
        <fullName evidence="1">Uncharacterized protein</fullName>
    </submittedName>
</protein>
<sequence>MSLPLLITNILATSLIGYKAWSHKKDIQLTIMLTGTTVSRVSKTLWLFIESGSLYCVIWKVSLKIAYIIVEQTRPQHNDITEATAEVTASTQFTCVMPLLAGLFPVLVILMAALGDAQLSNNNLASQSLHQSMQLASMNTHATGFSETNNLSDIGQQCDRLETGVHWSNFAQPSPLKVPLNCGHSAQSTAFTCLYNIGKYFSKSQILQ</sequence>
<evidence type="ECO:0000313" key="1">
    <source>
        <dbReference type="EMBL" id="THV00460.1"/>
    </source>
</evidence>
<dbReference type="AlphaFoldDB" id="A0A4S8MD83"/>
<keyword evidence="2" id="KW-1185">Reference proteome</keyword>
<accession>A0A4S8MD83</accession>
<reference evidence="1 2" key="1">
    <citation type="journal article" date="2019" name="Nat. Ecol. Evol.">
        <title>Megaphylogeny resolves global patterns of mushroom evolution.</title>
        <authorList>
            <person name="Varga T."/>
            <person name="Krizsan K."/>
            <person name="Foldi C."/>
            <person name="Dima B."/>
            <person name="Sanchez-Garcia M."/>
            <person name="Sanchez-Ramirez S."/>
            <person name="Szollosi G.J."/>
            <person name="Szarkandi J.G."/>
            <person name="Papp V."/>
            <person name="Albert L."/>
            <person name="Andreopoulos W."/>
            <person name="Angelini C."/>
            <person name="Antonin V."/>
            <person name="Barry K.W."/>
            <person name="Bougher N.L."/>
            <person name="Buchanan P."/>
            <person name="Buyck B."/>
            <person name="Bense V."/>
            <person name="Catcheside P."/>
            <person name="Chovatia M."/>
            <person name="Cooper J."/>
            <person name="Damon W."/>
            <person name="Desjardin D."/>
            <person name="Finy P."/>
            <person name="Geml J."/>
            <person name="Haridas S."/>
            <person name="Hughes K."/>
            <person name="Justo A."/>
            <person name="Karasinski D."/>
            <person name="Kautmanova I."/>
            <person name="Kiss B."/>
            <person name="Kocsube S."/>
            <person name="Kotiranta H."/>
            <person name="LaButti K.M."/>
            <person name="Lechner B.E."/>
            <person name="Liimatainen K."/>
            <person name="Lipzen A."/>
            <person name="Lukacs Z."/>
            <person name="Mihaltcheva S."/>
            <person name="Morgado L.N."/>
            <person name="Niskanen T."/>
            <person name="Noordeloos M.E."/>
            <person name="Ohm R.A."/>
            <person name="Ortiz-Santana B."/>
            <person name="Ovrebo C."/>
            <person name="Racz N."/>
            <person name="Riley R."/>
            <person name="Savchenko A."/>
            <person name="Shiryaev A."/>
            <person name="Soop K."/>
            <person name="Spirin V."/>
            <person name="Szebenyi C."/>
            <person name="Tomsovsky M."/>
            <person name="Tulloss R.E."/>
            <person name="Uehling J."/>
            <person name="Grigoriev I.V."/>
            <person name="Vagvolgyi C."/>
            <person name="Papp T."/>
            <person name="Martin F.M."/>
            <person name="Miettinen O."/>
            <person name="Hibbett D.S."/>
            <person name="Nagy L.G."/>
        </authorList>
    </citation>
    <scope>NUCLEOTIDE SEQUENCE [LARGE SCALE GENOMIC DNA]</scope>
    <source>
        <strain evidence="1 2">CBS 962.96</strain>
    </source>
</reference>
<gene>
    <name evidence="1" type="ORF">K435DRAFT_794098</name>
</gene>
<evidence type="ECO:0000313" key="2">
    <source>
        <dbReference type="Proteomes" id="UP000297245"/>
    </source>
</evidence>
<dbReference type="OrthoDB" id="3174319at2759"/>
<dbReference type="Proteomes" id="UP000297245">
    <property type="component" value="Unassembled WGS sequence"/>
</dbReference>
<proteinExistence type="predicted"/>
<name>A0A4S8MD83_DENBC</name>
<organism evidence="1 2">
    <name type="scientific">Dendrothele bispora (strain CBS 962.96)</name>
    <dbReference type="NCBI Taxonomy" id="1314807"/>
    <lineage>
        <taxon>Eukaryota</taxon>
        <taxon>Fungi</taxon>
        <taxon>Dikarya</taxon>
        <taxon>Basidiomycota</taxon>
        <taxon>Agaricomycotina</taxon>
        <taxon>Agaricomycetes</taxon>
        <taxon>Agaricomycetidae</taxon>
        <taxon>Agaricales</taxon>
        <taxon>Agaricales incertae sedis</taxon>
        <taxon>Dendrothele</taxon>
    </lineage>
</organism>